<keyword evidence="3" id="KW-0677">Repeat</keyword>
<dbReference type="GO" id="GO:0003677">
    <property type="term" value="F:DNA binding"/>
    <property type="evidence" value="ECO:0007669"/>
    <property type="project" value="UniProtKB-KW"/>
</dbReference>
<feature type="domain" description="C2H2-type" evidence="9">
    <location>
        <begin position="377"/>
        <end position="404"/>
    </location>
</feature>
<dbReference type="PANTHER" id="PTHR16515:SF49">
    <property type="entry name" value="GASTRULA ZINC FINGER PROTEIN XLCGF49.1-LIKE-RELATED"/>
    <property type="match status" value="1"/>
</dbReference>
<name>A0A7R9FZQ0_TIMSH</name>
<dbReference type="PANTHER" id="PTHR16515">
    <property type="entry name" value="PR DOMAIN ZINC FINGER PROTEIN"/>
    <property type="match status" value="1"/>
</dbReference>
<dbReference type="PROSITE" id="PS50157">
    <property type="entry name" value="ZINC_FINGER_C2H2_2"/>
    <property type="match status" value="3"/>
</dbReference>
<keyword evidence="2" id="KW-0479">Metal-binding</keyword>
<keyword evidence="6" id="KW-0238">DNA-binding</keyword>
<dbReference type="SMART" id="SM00355">
    <property type="entry name" value="ZnF_C2H2"/>
    <property type="match status" value="2"/>
</dbReference>
<keyword evidence="7" id="KW-0539">Nucleus</keyword>
<gene>
    <name evidence="10" type="ORF">TSIB3V08_LOCUS5161</name>
</gene>
<dbReference type="FunFam" id="3.30.160.60:FF:000145">
    <property type="entry name" value="Zinc finger protein 574"/>
    <property type="match status" value="1"/>
</dbReference>
<evidence type="ECO:0000256" key="3">
    <source>
        <dbReference type="ARBA" id="ARBA00022737"/>
    </source>
</evidence>
<evidence type="ECO:0000256" key="5">
    <source>
        <dbReference type="ARBA" id="ARBA00022833"/>
    </source>
</evidence>
<evidence type="ECO:0000256" key="7">
    <source>
        <dbReference type="ARBA" id="ARBA00023242"/>
    </source>
</evidence>
<evidence type="ECO:0000256" key="1">
    <source>
        <dbReference type="ARBA" id="ARBA00004123"/>
    </source>
</evidence>
<organism evidence="10">
    <name type="scientific">Timema shepardi</name>
    <name type="common">Walking stick</name>
    <dbReference type="NCBI Taxonomy" id="629360"/>
    <lineage>
        <taxon>Eukaryota</taxon>
        <taxon>Metazoa</taxon>
        <taxon>Ecdysozoa</taxon>
        <taxon>Arthropoda</taxon>
        <taxon>Hexapoda</taxon>
        <taxon>Insecta</taxon>
        <taxon>Pterygota</taxon>
        <taxon>Neoptera</taxon>
        <taxon>Polyneoptera</taxon>
        <taxon>Phasmatodea</taxon>
        <taxon>Timematodea</taxon>
        <taxon>Timematoidea</taxon>
        <taxon>Timematidae</taxon>
        <taxon>Timema</taxon>
    </lineage>
</organism>
<feature type="domain" description="C2H2-type" evidence="9">
    <location>
        <begin position="194"/>
        <end position="221"/>
    </location>
</feature>
<dbReference type="InterPro" id="IPR036236">
    <property type="entry name" value="Znf_C2H2_sf"/>
</dbReference>
<dbReference type="GO" id="GO:0008270">
    <property type="term" value="F:zinc ion binding"/>
    <property type="evidence" value="ECO:0007669"/>
    <property type="project" value="UniProtKB-KW"/>
</dbReference>
<protein>
    <recommendedName>
        <fullName evidence="9">C2H2-type domain-containing protein</fullName>
    </recommendedName>
</protein>
<dbReference type="InterPro" id="IPR050331">
    <property type="entry name" value="Zinc_finger"/>
</dbReference>
<proteinExistence type="predicted"/>
<evidence type="ECO:0000256" key="6">
    <source>
        <dbReference type="ARBA" id="ARBA00023125"/>
    </source>
</evidence>
<keyword evidence="5" id="KW-0862">Zinc</keyword>
<dbReference type="SUPFAM" id="SSF57667">
    <property type="entry name" value="beta-beta-alpha zinc fingers"/>
    <property type="match status" value="3"/>
</dbReference>
<dbReference type="GO" id="GO:0010468">
    <property type="term" value="P:regulation of gene expression"/>
    <property type="evidence" value="ECO:0007669"/>
    <property type="project" value="TreeGrafter"/>
</dbReference>
<evidence type="ECO:0000256" key="2">
    <source>
        <dbReference type="ARBA" id="ARBA00022723"/>
    </source>
</evidence>
<dbReference type="Pfam" id="PF00096">
    <property type="entry name" value="zf-C2H2"/>
    <property type="match status" value="2"/>
</dbReference>
<comment type="subcellular location">
    <subcellularLocation>
        <location evidence="1">Nucleus</location>
    </subcellularLocation>
</comment>
<dbReference type="PROSITE" id="PS00028">
    <property type="entry name" value="ZINC_FINGER_C2H2_1"/>
    <property type="match status" value="2"/>
</dbReference>
<evidence type="ECO:0000313" key="10">
    <source>
        <dbReference type="EMBL" id="CAD7261008.1"/>
    </source>
</evidence>
<sequence length="443" mass="50994">MREYVSESNLHDGATIFDCLTSRMKCEYIEEDEAISEQLPLGITVSTLEPLRLPFIKEEIKNETESHATQHILESNNEAVVHYIIKPETPSIIPASGVCGELELKEELCIDESSIIVSENKIKAFIENFTNEINKNVEFQAKDEQLIHTSFLYKETIIYQKDRKNNKCDDYIKSYGKNINPEPPLIVYNEKNSHNCEVCGKCFKTNGELNTHLVIHDEQTAYKCDVCGKYFKIKHQLRVHLITHGEHRPHKCDVFGKLSRLRATLVAISLLIENKVPTNVVFVANVSKPRALLSFISLLTMNKENTNNEIVSRTTQYILESNNEAVDHYIIKSETASIVPASRVCGELGLNEELCFDESSIIVIRDTYYLPKGWYKYNCDDYIKSYTKNIKLKAHILAHSKQKPHKCEFWGKVFKRKCGIKIHFITQDEKTLKNVRFVARVLK</sequence>
<evidence type="ECO:0000256" key="8">
    <source>
        <dbReference type="PROSITE-ProRule" id="PRU00042"/>
    </source>
</evidence>
<keyword evidence="4 8" id="KW-0863">Zinc-finger</keyword>
<dbReference type="Gene3D" id="3.30.160.60">
    <property type="entry name" value="Classic Zinc Finger"/>
    <property type="match status" value="3"/>
</dbReference>
<reference evidence="10" key="1">
    <citation type="submission" date="2020-11" db="EMBL/GenBank/DDBJ databases">
        <authorList>
            <person name="Tran Van P."/>
        </authorList>
    </citation>
    <scope>NUCLEOTIDE SEQUENCE</scope>
</reference>
<dbReference type="InterPro" id="IPR013087">
    <property type="entry name" value="Znf_C2H2_type"/>
</dbReference>
<dbReference type="EMBL" id="OC001953">
    <property type="protein sequence ID" value="CAD7261008.1"/>
    <property type="molecule type" value="Genomic_DNA"/>
</dbReference>
<dbReference type="GO" id="GO:0005634">
    <property type="term" value="C:nucleus"/>
    <property type="evidence" value="ECO:0007669"/>
    <property type="project" value="UniProtKB-SubCell"/>
</dbReference>
<accession>A0A7R9FZQ0</accession>
<evidence type="ECO:0000259" key="9">
    <source>
        <dbReference type="PROSITE" id="PS50157"/>
    </source>
</evidence>
<feature type="domain" description="C2H2-type" evidence="9">
    <location>
        <begin position="222"/>
        <end position="249"/>
    </location>
</feature>
<evidence type="ECO:0000256" key="4">
    <source>
        <dbReference type="ARBA" id="ARBA00022771"/>
    </source>
</evidence>
<dbReference type="AlphaFoldDB" id="A0A7R9FZQ0"/>